<evidence type="ECO:0000313" key="2">
    <source>
        <dbReference type="Proteomes" id="UP001432027"/>
    </source>
</evidence>
<dbReference type="Proteomes" id="UP001432027">
    <property type="component" value="Unassembled WGS sequence"/>
</dbReference>
<keyword evidence="2" id="KW-1185">Reference proteome</keyword>
<gene>
    <name evidence="1" type="ORF">PENTCL1PPCAC_5233</name>
</gene>
<feature type="non-terminal residue" evidence="1">
    <location>
        <position position="1"/>
    </location>
</feature>
<dbReference type="AlphaFoldDB" id="A0AAV5SJ05"/>
<sequence length="100" mass="11281">LHEISALEKAHEISDKVYKSIRNTPGISAQHRLIKELSAIVSEGIHHVQTNEAFESSCFSRIHSYISADEQTPFLQLGYALTILLEKLLTGKILLRPEKQ</sequence>
<proteinExistence type="predicted"/>
<protein>
    <submittedName>
        <fullName evidence="1">Uncharacterized protein</fullName>
    </submittedName>
</protein>
<feature type="non-terminal residue" evidence="1">
    <location>
        <position position="100"/>
    </location>
</feature>
<evidence type="ECO:0000313" key="1">
    <source>
        <dbReference type="EMBL" id="GMS83058.1"/>
    </source>
</evidence>
<dbReference type="EMBL" id="BTSX01000002">
    <property type="protein sequence ID" value="GMS83058.1"/>
    <property type="molecule type" value="Genomic_DNA"/>
</dbReference>
<reference evidence="1" key="1">
    <citation type="submission" date="2023-10" db="EMBL/GenBank/DDBJ databases">
        <title>Genome assembly of Pristionchus species.</title>
        <authorList>
            <person name="Yoshida K."/>
            <person name="Sommer R.J."/>
        </authorList>
    </citation>
    <scope>NUCLEOTIDE SEQUENCE</scope>
    <source>
        <strain evidence="1">RS0144</strain>
    </source>
</reference>
<organism evidence="1 2">
    <name type="scientific">Pristionchus entomophagus</name>
    <dbReference type="NCBI Taxonomy" id="358040"/>
    <lineage>
        <taxon>Eukaryota</taxon>
        <taxon>Metazoa</taxon>
        <taxon>Ecdysozoa</taxon>
        <taxon>Nematoda</taxon>
        <taxon>Chromadorea</taxon>
        <taxon>Rhabditida</taxon>
        <taxon>Rhabditina</taxon>
        <taxon>Diplogasteromorpha</taxon>
        <taxon>Diplogasteroidea</taxon>
        <taxon>Neodiplogasteridae</taxon>
        <taxon>Pristionchus</taxon>
    </lineage>
</organism>
<name>A0AAV5SJ05_9BILA</name>
<comment type="caution">
    <text evidence="1">The sequence shown here is derived from an EMBL/GenBank/DDBJ whole genome shotgun (WGS) entry which is preliminary data.</text>
</comment>
<accession>A0AAV5SJ05</accession>